<gene>
    <name evidence="1" type="ORF">Mterra_02511</name>
</gene>
<dbReference type="EMBL" id="QXDL01000107">
    <property type="protein sequence ID" value="RIH82848.1"/>
    <property type="molecule type" value="Genomic_DNA"/>
</dbReference>
<proteinExistence type="predicted"/>
<dbReference type="AlphaFoldDB" id="A0A399EFW4"/>
<keyword evidence="2" id="KW-1185">Reference proteome</keyword>
<protein>
    <submittedName>
        <fullName evidence="1">Uncharacterized protein</fullName>
    </submittedName>
</protein>
<organism evidence="1 2">
    <name type="scientific">Calidithermus terrae</name>
    <dbReference type="NCBI Taxonomy" id="1408545"/>
    <lineage>
        <taxon>Bacteria</taxon>
        <taxon>Thermotogati</taxon>
        <taxon>Deinococcota</taxon>
        <taxon>Deinococci</taxon>
        <taxon>Thermales</taxon>
        <taxon>Thermaceae</taxon>
        <taxon>Calidithermus</taxon>
    </lineage>
</organism>
<dbReference type="RefSeq" id="WP_119315531.1">
    <property type="nucleotide sequence ID" value="NZ_QXDL01000107.1"/>
</dbReference>
<reference evidence="1 2" key="1">
    <citation type="submission" date="2018-08" db="EMBL/GenBank/DDBJ databases">
        <title>Meiothermus terrae DSM 26712 genome sequencing project.</title>
        <authorList>
            <person name="Da Costa M.S."/>
            <person name="Albuquerque L."/>
            <person name="Raposo P."/>
            <person name="Froufe H.J.C."/>
            <person name="Barroso C.S."/>
            <person name="Egas C."/>
        </authorList>
    </citation>
    <scope>NUCLEOTIDE SEQUENCE [LARGE SCALE GENOMIC DNA]</scope>
    <source>
        <strain evidence="1 2">DSM 26712</strain>
    </source>
</reference>
<comment type="caution">
    <text evidence="1">The sequence shown here is derived from an EMBL/GenBank/DDBJ whole genome shotgun (WGS) entry which is preliminary data.</text>
</comment>
<name>A0A399EFW4_9DEIN</name>
<sequence length="64" mass="7364">MKKQTWQASGEEQERAPYEGFTHYLPHVMEGPMPSIWPPRQTKPHVEKAPEPALELLEPELVDA</sequence>
<accession>A0A399EFW4</accession>
<dbReference type="Proteomes" id="UP000265715">
    <property type="component" value="Unassembled WGS sequence"/>
</dbReference>
<evidence type="ECO:0000313" key="1">
    <source>
        <dbReference type="EMBL" id="RIH82848.1"/>
    </source>
</evidence>
<evidence type="ECO:0000313" key="2">
    <source>
        <dbReference type="Proteomes" id="UP000265715"/>
    </source>
</evidence>